<keyword evidence="1" id="KW-0812">Transmembrane</keyword>
<sequence>MNSSTTGFTDLMGNLANRLSLSLREIPDQPSAIGQSTTALYLAFVRWGWLTLPVFELIGSLLFLVTVMVETKRRRMAPWRNGILAALFHGFDQRPVAHDGGGGLEGEARQLLAEFRQDDESGGRLVATGRQG</sequence>
<dbReference type="RefSeq" id="XP_066694095.1">
    <property type="nucleotide sequence ID" value="XM_066849952.1"/>
</dbReference>
<dbReference type="Proteomes" id="UP001391051">
    <property type="component" value="Unassembled WGS sequence"/>
</dbReference>
<feature type="transmembrane region" description="Helical" evidence="1">
    <location>
        <begin position="47"/>
        <end position="69"/>
    </location>
</feature>
<comment type="caution">
    <text evidence="2">The sequence shown here is derived from an EMBL/GenBank/DDBJ whole genome shotgun (WGS) entry which is preliminary data.</text>
</comment>
<dbReference type="PANTHER" id="PTHR35394:SF5">
    <property type="entry name" value="DUF3176 DOMAIN-CONTAINING PROTEIN"/>
    <property type="match status" value="1"/>
</dbReference>
<protein>
    <submittedName>
        <fullName evidence="2">Uncharacterized protein</fullName>
    </submittedName>
</protein>
<evidence type="ECO:0000313" key="3">
    <source>
        <dbReference type="Proteomes" id="UP001391051"/>
    </source>
</evidence>
<reference evidence="2 3" key="1">
    <citation type="submission" date="2023-01" db="EMBL/GenBank/DDBJ databases">
        <title>Analysis of 21 Apiospora genomes using comparative genomics revels a genus with tremendous synthesis potential of carbohydrate active enzymes and secondary metabolites.</title>
        <authorList>
            <person name="Sorensen T."/>
        </authorList>
    </citation>
    <scope>NUCLEOTIDE SEQUENCE [LARGE SCALE GENOMIC DNA]</scope>
    <source>
        <strain evidence="2 3">CBS 24483</strain>
    </source>
</reference>
<proteinExistence type="predicted"/>
<keyword evidence="1" id="KW-0472">Membrane</keyword>
<evidence type="ECO:0000256" key="1">
    <source>
        <dbReference type="SAM" id="Phobius"/>
    </source>
</evidence>
<keyword evidence="1" id="KW-1133">Transmembrane helix</keyword>
<name>A0ABR1PWC8_9PEZI</name>
<keyword evidence="3" id="KW-1185">Reference proteome</keyword>
<gene>
    <name evidence="2" type="ORF">PG986_013730</name>
</gene>
<accession>A0ABR1PWC8</accession>
<dbReference type="PANTHER" id="PTHR35394">
    <property type="entry name" value="DUF3176 DOMAIN-CONTAINING PROTEIN"/>
    <property type="match status" value="1"/>
</dbReference>
<dbReference type="GeneID" id="92083014"/>
<evidence type="ECO:0000313" key="2">
    <source>
        <dbReference type="EMBL" id="KAK7941343.1"/>
    </source>
</evidence>
<organism evidence="2 3">
    <name type="scientific">Apiospora aurea</name>
    <dbReference type="NCBI Taxonomy" id="335848"/>
    <lineage>
        <taxon>Eukaryota</taxon>
        <taxon>Fungi</taxon>
        <taxon>Dikarya</taxon>
        <taxon>Ascomycota</taxon>
        <taxon>Pezizomycotina</taxon>
        <taxon>Sordariomycetes</taxon>
        <taxon>Xylariomycetidae</taxon>
        <taxon>Amphisphaeriales</taxon>
        <taxon>Apiosporaceae</taxon>
        <taxon>Apiospora</taxon>
    </lineage>
</organism>
<dbReference type="EMBL" id="JAQQWE010000009">
    <property type="protein sequence ID" value="KAK7941343.1"/>
    <property type="molecule type" value="Genomic_DNA"/>
</dbReference>